<dbReference type="Proteomes" id="UP001280121">
    <property type="component" value="Unassembled WGS sequence"/>
</dbReference>
<gene>
    <name evidence="2" type="ORF">Ddye_027059</name>
</gene>
<dbReference type="SUPFAM" id="SSF53098">
    <property type="entry name" value="Ribonuclease H-like"/>
    <property type="match status" value="1"/>
</dbReference>
<sequence length="194" mass="21431">MLLNLKDRCTENGKAKKGREVFWKPLPSETLQFNADGSSRGSPGEAGIGGVMRNSNGKVMCIFSSYVGIRNANTAEGQAIRMAVNLCASNPMLAGKEIFISSDSKEAVAWVYSDDFGSPDNLDYIYDIRDKLNFLVKTTVIYNPRTSNAMADLLAKRASNHEGDVLEWNNYGDLFYPLVGLAYEDGLLCFMLFL</sequence>
<proteinExistence type="predicted"/>
<comment type="caution">
    <text evidence="2">The sequence shown here is derived from an EMBL/GenBank/DDBJ whole genome shotgun (WGS) entry which is preliminary data.</text>
</comment>
<protein>
    <recommendedName>
        <fullName evidence="1">RNase H type-1 domain-containing protein</fullName>
    </recommendedName>
</protein>
<dbReference type="GO" id="GO:0004523">
    <property type="term" value="F:RNA-DNA hybrid ribonuclease activity"/>
    <property type="evidence" value="ECO:0007669"/>
    <property type="project" value="InterPro"/>
</dbReference>
<evidence type="ECO:0000259" key="1">
    <source>
        <dbReference type="Pfam" id="PF13456"/>
    </source>
</evidence>
<dbReference type="InterPro" id="IPR053151">
    <property type="entry name" value="RNase_H-like"/>
</dbReference>
<dbReference type="InterPro" id="IPR012337">
    <property type="entry name" value="RNaseH-like_sf"/>
</dbReference>
<dbReference type="CDD" id="cd06222">
    <property type="entry name" value="RNase_H_like"/>
    <property type="match status" value="1"/>
</dbReference>
<accession>A0AAD9TNC3</accession>
<dbReference type="PANTHER" id="PTHR47723:SF22">
    <property type="entry name" value="RNASE H TYPE-1 DOMAIN-CONTAINING PROTEIN"/>
    <property type="match status" value="1"/>
</dbReference>
<reference evidence="2" key="1">
    <citation type="journal article" date="2023" name="Plant J.">
        <title>Genome sequences and population genomics provide insights into the demographic history, inbreeding, and mutation load of two 'living fossil' tree species of Dipteronia.</title>
        <authorList>
            <person name="Feng Y."/>
            <person name="Comes H.P."/>
            <person name="Chen J."/>
            <person name="Zhu S."/>
            <person name="Lu R."/>
            <person name="Zhang X."/>
            <person name="Li P."/>
            <person name="Qiu J."/>
            <person name="Olsen K.M."/>
            <person name="Qiu Y."/>
        </authorList>
    </citation>
    <scope>NUCLEOTIDE SEQUENCE</scope>
    <source>
        <strain evidence="2">KIB01</strain>
    </source>
</reference>
<feature type="domain" description="RNase H type-1" evidence="1">
    <location>
        <begin position="34"/>
        <end position="158"/>
    </location>
</feature>
<dbReference type="GO" id="GO:0003676">
    <property type="term" value="F:nucleic acid binding"/>
    <property type="evidence" value="ECO:0007669"/>
    <property type="project" value="InterPro"/>
</dbReference>
<keyword evidence="3" id="KW-1185">Reference proteome</keyword>
<organism evidence="2 3">
    <name type="scientific">Dipteronia dyeriana</name>
    <dbReference type="NCBI Taxonomy" id="168575"/>
    <lineage>
        <taxon>Eukaryota</taxon>
        <taxon>Viridiplantae</taxon>
        <taxon>Streptophyta</taxon>
        <taxon>Embryophyta</taxon>
        <taxon>Tracheophyta</taxon>
        <taxon>Spermatophyta</taxon>
        <taxon>Magnoliopsida</taxon>
        <taxon>eudicotyledons</taxon>
        <taxon>Gunneridae</taxon>
        <taxon>Pentapetalae</taxon>
        <taxon>rosids</taxon>
        <taxon>malvids</taxon>
        <taxon>Sapindales</taxon>
        <taxon>Sapindaceae</taxon>
        <taxon>Hippocastanoideae</taxon>
        <taxon>Acereae</taxon>
        <taxon>Dipteronia</taxon>
    </lineage>
</organism>
<evidence type="ECO:0000313" key="3">
    <source>
        <dbReference type="Proteomes" id="UP001280121"/>
    </source>
</evidence>
<dbReference type="Pfam" id="PF13456">
    <property type="entry name" value="RVT_3"/>
    <property type="match status" value="1"/>
</dbReference>
<dbReference type="Gene3D" id="3.30.420.10">
    <property type="entry name" value="Ribonuclease H-like superfamily/Ribonuclease H"/>
    <property type="match status" value="1"/>
</dbReference>
<evidence type="ECO:0000313" key="2">
    <source>
        <dbReference type="EMBL" id="KAK2639264.1"/>
    </source>
</evidence>
<dbReference type="AlphaFoldDB" id="A0AAD9TNC3"/>
<name>A0AAD9TNC3_9ROSI</name>
<dbReference type="InterPro" id="IPR044730">
    <property type="entry name" value="RNase_H-like_dom_plant"/>
</dbReference>
<dbReference type="InterPro" id="IPR036397">
    <property type="entry name" value="RNaseH_sf"/>
</dbReference>
<dbReference type="EMBL" id="JANJYI010000008">
    <property type="protein sequence ID" value="KAK2639264.1"/>
    <property type="molecule type" value="Genomic_DNA"/>
</dbReference>
<dbReference type="PANTHER" id="PTHR47723">
    <property type="entry name" value="OS05G0353850 PROTEIN"/>
    <property type="match status" value="1"/>
</dbReference>
<dbReference type="InterPro" id="IPR002156">
    <property type="entry name" value="RNaseH_domain"/>
</dbReference>